<evidence type="ECO:0000313" key="1">
    <source>
        <dbReference type="EMBL" id="MBB4034985.1"/>
    </source>
</evidence>
<comment type="caution">
    <text evidence="1">The sequence shown here is derived from an EMBL/GenBank/DDBJ whole genome shotgun (WGS) entry which is preliminary data.</text>
</comment>
<name>A0A840CPV4_9BACT</name>
<organism evidence="1 2">
    <name type="scientific">Dysgonomonas hofstadii</name>
    <dbReference type="NCBI Taxonomy" id="637886"/>
    <lineage>
        <taxon>Bacteria</taxon>
        <taxon>Pseudomonadati</taxon>
        <taxon>Bacteroidota</taxon>
        <taxon>Bacteroidia</taxon>
        <taxon>Bacteroidales</taxon>
        <taxon>Dysgonomonadaceae</taxon>
        <taxon>Dysgonomonas</taxon>
    </lineage>
</organism>
<dbReference type="AlphaFoldDB" id="A0A840CPV4"/>
<sequence>MGKGTDSILNLKSYAFAIRIVKLSQFLRKEKSEYVLSKQILRSGTAIGALIRESEFGQSKPDFIHKLSLALKEANETDYWISLLYDTEYIDKIEYTSLQVDCNELISLLVASIKTLKSNLNF</sequence>
<dbReference type="RefSeq" id="WP_183305909.1">
    <property type="nucleotide sequence ID" value="NZ_JACIEP010000002.1"/>
</dbReference>
<dbReference type="Gene3D" id="1.20.1440.60">
    <property type="entry name" value="23S rRNA-intervening sequence"/>
    <property type="match status" value="1"/>
</dbReference>
<dbReference type="EMBL" id="JACIEP010000002">
    <property type="protein sequence ID" value="MBB4034985.1"/>
    <property type="molecule type" value="Genomic_DNA"/>
</dbReference>
<reference evidence="1 2" key="1">
    <citation type="submission" date="2020-08" db="EMBL/GenBank/DDBJ databases">
        <title>Genomic Encyclopedia of Type Strains, Phase IV (KMG-IV): sequencing the most valuable type-strain genomes for metagenomic binning, comparative biology and taxonomic classification.</title>
        <authorList>
            <person name="Goeker M."/>
        </authorList>
    </citation>
    <scope>NUCLEOTIDE SEQUENCE [LARGE SCALE GENOMIC DNA]</scope>
    <source>
        <strain evidence="1 2">DSM 104969</strain>
    </source>
</reference>
<dbReference type="Proteomes" id="UP000555103">
    <property type="component" value="Unassembled WGS sequence"/>
</dbReference>
<proteinExistence type="predicted"/>
<dbReference type="Pfam" id="PF05635">
    <property type="entry name" value="23S_rRNA_IVP"/>
    <property type="match status" value="1"/>
</dbReference>
<protein>
    <submittedName>
        <fullName evidence="1">Four helix bundle protein</fullName>
    </submittedName>
</protein>
<dbReference type="InterPro" id="IPR036583">
    <property type="entry name" value="23S_rRNA_IVS_sf"/>
</dbReference>
<dbReference type="NCBIfam" id="TIGR02436">
    <property type="entry name" value="four helix bundle protein"/>
    <property type="match status" value="1"/>
</dbReference>
<dbReference type="PANTHER" id="PTHR38471">
    <property type="entry name" value="FOUR HELIX BUNDLE PROTEIN"/>
    <property type="match status" value="1"/>
</dbReference>
<keyword evidence="2" id="KW-1185">Reference proteome</keyword>
<gene>
    <name evidence="1" type="ORF">GGR21_000872</name>
</gene>
<accession>A0A840CPV4</accession>
<dbReference type="SUPFAM" id="SSF158446">
    <property type="entry name" value="IVS-encoded protein-like"/>
    <property type="match status" value="1"/>
</dbReference>
<evidence type="ECO:0000313" key="2">
    <source>
        <dbReference type="Proteomes" id="UP000555103"/>
    </source>
</evidence>
<dbReference type="InterPro" id="IPR012657">
    <property type="entry name" value="23S_rRNA-intervening_sequence"/>
</dbReference>
<dbReference type="PIRSF" id="PIRSF035652">
    <property type="entry name" value="CHP02436"/>
    <property type="match status" value="1"/>
</dbReference>
<dbReference type="PANTHER" id="PTHR38471:SF2">
    <property type="entry name" value="FOUR HELIX BUNDLE PROTEIN"/>
    <property type="match status" value="1"/>
</dbReference>